<dbReference type="Proteomes" id="UP000321820">
    <property type="component" value="Chromosome"/>
</dbReference>
<protein>
    <submittedName>
        <fullName evidence="2">PadR family transcriptional regulator</fullName>
    </submittedName>
</protein>
<dbReference type="Gene3D" id="1.10.10.10">
    <property type="entry name" value="Winged helix-like DNA-binding domain superfamily/Winged helix DNA-binding domain"/>
    <property type="match status" value="1"/>
</dbReference>
<organism evidence="2 3">
    <name type="scientific">Terriglobus albidus</name>
    <dbReference type="NCBI Taxonomy" id="1592106"/>
    <lineage>
        <taxon>Bacteria</taxon>
        <taxon>Pseudomonadati</taxon>
        <taxon>Acidobacteriota</taxon>
        <taxon>Terriglobia</taxon>
        <taxon>Terriglobales</taxon>
        <taxon>Acidobacteriaceae</taxon>
        <taxon>Terriglobus</taxon>
    </lineage>
</organism>
<keyword evidence="3" id="KW-1185">Reference proteome</keyword>
<dbReference type="InterPro" id="IPR036390">
    <property type="entry name" value="WH_DNA-bd_sf"/>
</dbReference>
<dbReference type="Pfam" id="PF03551">
    <property type="entry name" value="PadR"/>
    <property type="match status" value="1"/>
</dbReference>
<dbReference type="InterPro" id="IPR036388">
    <property type="entry name" value="WH-like_DNA-bd_sf"/>
</dbReference>
<dbReference type="EMBL" id="CP042806">
    <property type="protein sequence ID" value="QEE27111.1"/>
    <property type="molecule type" value="Genomic_DNA"/>
</dbReference>
<proteinExistence type="predicted"/>
<dbReference type="RefSeq" id="WP_147646305.1">
    <property type="nucleotide sequence ID" value="NZ_CP042806.1"/>
</dbReference>
<reference evidence="2 3" key="1">
    <citation type="submission" date="2019-08" db="EMBL/GenBank/DDBJ databases">
        <title>Complete genome sequence of Terriglobus albidus strain ORNL.</title>
        <authorList>
            <person name="Podar M."/>
        </authorList>
    </citation>
    <scope>NUCLEOTIDE SEQUENCE [LARGE SCALE GENOMIC DNA]</scope>
    <source>
        <strain evidence="2 3">ORNL</strain>
    </source>
</reference>
<dbReference type="PANTHER" id="PTHR33169:SF14">
    <property type="entry name" value="TRANSCRIPTIONAL REGULATOR RV3488"/>
    <property type="match status" value="1"/>
</dbReference>
<accession>A0A5B9E9L9</accession>
<dbReference type="InterPro" id="IPR052509">
    <property type="entry name" value="Metal_resp_DNA-bind_regulator"/>
</dbReference>
<evidence type="ECO:0000313" key="2">
    <source>
        <dbReference type="EMBL" id="QEE27111.1"/>
    </source>
</evidence>
<dbReference type="PANTHER" id="PTHR33169">
    <property type="entry name" value="PADR-FAMILY TRANSCRIPTIONAL REGULATOR"/>
    <property type="match status" value="1"/>
</dbReference>
<feature type="domain" description="Transcription regulator PadR N-terminal" evidence="1">
    <location>
        <begin position="27"/>
        <end position="95"/>
    </location>
</feature>
<dbReference type="InterPro" id="IPR005149">
    <property type="entry name" value="Tscrpt_reg_PadR_N"/>
</dbReference>
<dbReference type="OrthoDB" id="9808017at2"/>
<dbReference type="KEGG" id="talb:FTW19_03235"/>
<name>A0A5B9E9L9_9BACT</name>
<dbReference type="AlphaFoldDB" id="A0A5B9E9L9"/>
<evidence type="ECO:0000259" key="1">
    <source>
        <dbReference type="Pfam" id="PF03551"/>
    </source>
</evidence>
<sequence>MNTILPTSEVAESLTLELRRGSLVLAVLAALQQEHYGYTLRKALAERGLEMEESTLYPLLRRLETQGLLTSEWREEDKRRKRFYRLSATGVTVFEKLLAEYAGLTSALERILNSSARILASSAVVTKE</sequence>
<evidence type="ECO:0000313" key="3">
    <source>
        <dbReference type="Proteomes" id="UP000321820"/>
    </source>
</evidence>
<gene>
    <name evidence="2" type="ORF">FTW19_03235</name>
</gene>
<dbReference type="SUPFAM" id="SSF46785">
    <property type="entry name" value="Winged helix' DNA-binding domain"/>
    <property type="match status" value="1"/>
</dbReference>